<dbReference type="PROSITE" id="PS00973">
    <property type="entry name" value="USP_2"/>
    <property type="match status" value="1"/>
</dbReference>
<keyword evidence="4" id="KW-1185">Reference proteome</keyword>
<dbReference type="InterPro" id="IPR028889">
    <property type="entry name" value="USP"/>
</dbReference>
<name>A0A8K0W0S0_9PLEO</name>
<accession>A0A8K0W0S0</accession>
<organism evidence="3 4">
    <name type="scientific">Paraphoma chrysanthemicola</name>
    <dbReference type="NCBI Taxonomy" id="798071"/>
    <lineage>
        <taxon>Eukaryota</taxon>
        <taxon>Fungi</taxon>
        <taxon>Dikarya</taxon>
        <taxon>Ascomycota</taxon>
        <taxon>Pezizomycotina</taxon>
        <taxon>Dothideomycetes</taxon>
        <taxon>Pleosporomycetidae</taxon>
        <taxon>Pleosporales</taxon>
        <taxon>Pleosporineae</taxon>
        <taxon>Phaeosphaeriaceae</taxon>
        <taxon>Paraphoma</taxon>
    </lineage>
</organism>
<reference evidence="3" key="1">
    <citation type="journal article" date="2021" name="Nat. Commun.">
        <title>Genetic determinants of endophytism in the Arabidopsis root mycobiome.</title>
        <authorList>
            <person name="Mesny F."/>
            <person name="Miyauchi S."/>
            <person name="Thiergart T."/>
            <person name="Pickel B."/>
            <person name="Atanasova L."/>
            <person name="Karlsson M."/>
            <person name="Huettel B."/>
            <person name="Barry K.W."/>
            <person name="Haridas S."/>
            <person name="Chen C."/>
            <person name="Bauer D."/>
            <person name="Andreopoulos W."/>
            <person name="Pangilinan J."/>
            <person name="LaButti K."/>
            <person name="Riley R."/>
            <person name="Lipzen A."/>
            <person name="Clum A."/>
            <person name="Drula E."/>
            <person name="Henrissat B."/>
            <person name="Kohler A."/>
            <person name="Grigoriev I.V."/>
            <person name="Martin F.M."/>
            <person name="Hacquard S."/>
        </authorList>
    </citation>
    <scope>NUCLEOTIDE SEQUENCE</scope>
    <source>
        <strain evidence="3">MPI-SDFR-AT-0120</strain>
    </source>
</reference>
<dbReference type="GO" id="GO:0004843">
    <property type="term" value="F:cysteine-type deubiquitinase activity"/>
    <property type="evidence" value="ECO:0007669"/>
    <property type="project" value="InterPro"/>
</dbReference>
<proteinExistence type="predicted"/>
<protein>
    <recommendedName>
        <fullName evidence="2">USP domain-containing protein</fullName>
    </recommendedName>
</protein>
<dbReference type="InterPro" id="IPR038765">
    <property type="entry name" value="Papain-like_cys_pep_sf"/>
</dbReference>
<evidence type="ECO:0000256" key="1">
    <source>
        <dbReference type="SAM" id="MobiDB-lite"/>
    </source>
</evidence>
<gene>
    <name evidence="3" type="ORF">FB567DRAFT_619240</name>
</gene>
<dbReference type="OrthoDB" id="289038at2759"/>
<feature type="domain" description="USP" evidence="2">
    <location>
        <begin position="1"/>
        <end position="271"/>
    </location>
</feature>
<evidence type="ECO:0000313" key="4">
    <source>
        <dbReference type="Proteomes" id="UP000813461"/>
    </source>
</evidence>
<comment type="caution">
    <text evidence="3">The sequence shown here is derived from an EMBL/GenBank/DDBJ whole genome shotgun (WGS) entry which is preliminary data.</text>
</comment>
<feature type="compositionally biased region" description="Low complexity" evidence="1">
    <location>
        <begin position="339"/>
        <end position="351"/>
    </location>
</feature>
<dbReference type="AlphaFoldDB" id="A0A8K0W0S0"/>
<evidence type="ECO:0000313" key="3">
    <source>
        <dbReference type="EMBL" id="KAH7089900.1"/>
    </source>
</evidence>
<feature type="region of interest" description="Disordered" evidence="1">
    <location>
        <begin position="291"/>
        <end position="358"/>
    </location>
</feature>
<dbReference type="GO" id="GO:0005634">
    <property type="term" value="C:nucleus"/>
    <property type="evidence" value="ECO:0007669"/>
    <property type="project" value="TreeGrafter"/>
</dbReference>
<dbReference type="PANTHER" id="PTHR24006">
    <property type="entry name" value="UBIQUITIN CARBOXYL-TERMINAL HYDROLASE"/>
    <property type="match status" value="1"/>
</dbReference>
<dbReference type="PROSITE" id="PS50235">
    <property type="entry name" value="USP_3"/>
    <property type="match status" value="1"/>
</dbReference>
<evidence type="ECO:0000259" key="2">
    <source>
        <dbReference type="PROSITE" id="PS50235"/>
    </source>
</evidence>
<dbReference type="InterPro" id="IPR001394">
    <property type="entry name" value="Peptidase_C19_UCH"/>
</dbReference>
<dbReference type="SUPFAM" id="SSF54001">
    <property type="entry name" value="Cysteine proteinases"/>
    <property type="match status" value="1"/>
</dbReference>
<dbReference type="Gene3D" id="3.90.70.10">
    <property type="entry name" value="Cysteine proteinases"/>
    <property type="match status" value="1"/>
</dbReference>
<sequence length="391" mass="43986">MVEEYWDECPTETPIEAAHNDAGSIAWQAFESGMFQPLAQEDARLFYTWILDQFFENAQEPRANSWQAEHKSLFQIDLQATDTCTTCNHPTNRAIQHENILNLGMLDSHKNIYDAVMDTMDQFVEDVYCAKCERNQIMIRSTSIAAAPKILSVWFNILLPGQKTTHALAYPEYLDLTAWQTGAESEDTAQPVPLRYRLNAVISHIGDDEAGHYIATVRGRGKGTFLAISDEDGEMFSRDEFLANPQVPFLIWNCGEGGEGFQVYGLMYERVDEEEEVEEAEEEEEMVASEAQETVGAADEEPMTNSGEEVMPEEDEITSDEKENAPAVAEMTPVDGEMSSSEETTISSDEILSSDDEDTILIEEVITAHEEGEENWEGEAVIVSVEEQEEW</sequence>
<dbReference type="EMBL" id="JAGMVJ010000006">
    <property type="protein sequence ID" value="KAH7089900.1"/>
    <property type="molecule type" value="Genomic_DNA"/>
</dbReference>
<dbReference type="Pfam" id="PF00443">
    <property type="entry name" value="UCH"/>
    <property type="match status" value="1"/>
</dbReference>
<dbReference type="InterPro" id="IPR018200">
    <property type="entry name" value="USP_CS"/>
</dbReference>
<dbReference type="CDD" id="cd02257">
    <property type="entry name" value="Peptidase_C19"/>
    <property type="match status" value="1"/>
</dbReference>
<dbReference type="GO" id="GO:0005829">
    <property type="term" value="C:cytosol"/>
    <property type="evidence" value="ECO:0007669"/>
    <property type="project" value="TreeGrafter"/>
</dbReference>
<dbReference type="InterPro" id="IPR050164">
    <property type="entry name" value="Peptidase_C19"/>
</dbReference>
<dbReference type="Proteomes" id="UP000813461">
    <property type="component" value="Unassembled WGS sequence"/>
</dbReference>
<dbReference type="GO" id="GO:0016579">
    <property type="term" value="P:protein deubiquitination"/>
    <property type="evidence" value="ECO:0007669"/>
    <property type="project" value="InterPro"/>
</dbReference>